<dbReference type="Gene3D" id="1.10.3720.10">
    <property type="entry name" value="MetI-like"/>
    <property type="match status" value="1"/>
</dbReference>
<keyword evidence="3" id="KW-1003">Cell membrane</keyword>
<organism evidence="9 10">
    <name type="scientific">Rhizobium hainanense</name>
    <dbReference type="NCBI Taxonomy" id="52131"/>
    <lineage>
        <taxon>Bacteria</taxon>
        <taxon>Pseudomonadati</taxon>
        <taxon>Pseudomonadota</taxon>
        <taxon>Alphaproteobacteria</taxon>
        <taxon>Hyphomicrobiales</taxon>
        <taxon>Rhizobiaceae</taxon>
        <taxon>Rhizobium/Agrobacterium group</taxon>
        <taxon>Rhizobium</taxon>
    </lineage>
</organism>
<feature type="transmembrane region" description="Helical" evidence="7">
    <location>
        <begin position="217"/>
        <end position="241"/>
    </location>
</feature>
<dbReference type="STRING" id="52131.GA0061100_101773"/>
<dbReference type="GO" id="GO:0005886">
    <property type="term" value="C:plasma membrane"/>
    <property type="evidence" value="ECO:0007669"/>
    <property type="project" value="UniProtKB-SubCell"/>
</dbReference>
<feature type="transmembrane region" description="Helical" evidence="7">
    <location>
        <begin position="74"/>
        <end position="99"/>
    </location>
</feature>
<feature type="transmembrane region" description="Helical" evidence="7">
    <location>
        <begin position="120"/>
        <end position="142"/>
    </location>
</feature>
<dbReference type="CDD" id="cd06261">
    <property type="entry name" value="TM_PBP2"/>
    <property type="match status" value="1"/>
</dbReference>
<keyword evidence="6 7" id="KW-0472">Membrane</keyword>
<evidence type="ECO:0000256" key="6">
    <source>
        <dbReference type="ARBA" id="ARBA00023136"/>
    </source>
</evidence>
<name>A0A1C3U651_9HYPH</name>
<keyword evidence="4 7" id="KW-0812">Transmembrane</keyword>
<accession>A0A1C3U651</accession>
<dbReference type="PANTHER" id="PTHR30193:SF37">
    <property type="entry name" value="INNER MEMBRANE ABC TRANSPORTER PERMEASE PROTEIN YCJO"/>
    <property type="match status" value="1"/>
</dbReference>
<keyword evidence="2 7" id="KW-0813">Transport</keyword>
<dbReference type="Pfam" id="PF00528">
    <property type="entry name" value="BPD_transp_1"/>
    <property type="match status" value="1"/>
</dbReference>
<comment type="subcellular location">
    <subcellularLocation>
        <location evidence="1 7">Cell membrane</location>
        <topology evidence="1 7">Multi-pass membrane protein</topology>
    </subcellularLocation>
</comment>
<dbReference type="SUPFAM" id="SSF161098">
    <property type="entry name" value="MetI-like"/>
    <property type="match status" value="1"/>
</dbReference>
<keyword evidence="5 7" id="KW-1133">Transmembrane helix</keyword>
<feature type="transmembrane region" description="Helical" evidence="7">
    <location>
        <begin position="162"/>
        <end position="183"/>
    </location>
</feature>
<dbReference type="PROSITE" id="PS50928">
    <property type="entry name" value="ABC_TM1"/>
    <property type="match status" value="1"/>
</dbReference>
<sequence length="301" mass="33209">MDKSRSAGRAGYYFYMIPGMLGFAVIVLIPLIANFAISFTTWKGGVIPPRYVGFDNYERLLQDAAFWGSIQHTLLFIISMTIVPILLGLVLAAVLFDYISAQFSETWSSFFRAGFYLPQILPLTAAGVLWGWILNPIGIINAVLKAIGLDFMAKNWLGDASYALWAVSAVIVWVQVGYCLVVFMSGLARVDPSLYEAAELDNASWFGRFRSITIPMLMPEIFVVALTTLIAALKVFAPIYVLTSGGPDNATTVPSYLSYYHFFTTNRVGYAAAIATLQTIMTIILGVVFLRMQSRQTEGGH</sequence>
<dbReference type="InterPro" id="IPR000515">
    <property type="entry name" value="MetI-like"/>
</dbReference>
<evidence type="ECO:0000256" key="4">
    <source>
        <dbReference type="ARBA" id="ARBA00022692"/>
    </source>
</evidence>
<feature type="domain" description="ABC transmembrane type-1" evidence="8">
    <location>
        <begin position="70"/>
        <end position="289"/>
    </location>
</feature>
<evidence type="ECO:0000256" key="1">
    <source>
        <dbReference type="ARBA" id="ARBA00004651"/>
    </source>
</evidence>
<evidence type="ECO:0000256" key="3">
    <source>
        <dbReference type="ARBA" id="ARBA00022475"/>
    </source>
</evidence>
<dbReference type="GO" id="GO:0055085">
    <property type="term" value="P:transmembrane transport"/>
    <property type="evidence" value="ECO:0007669"/>
    <property type="project" value="InterPro"/>
</dbReference>
<comment type="similarity">
    <text evidence="7">Belongs to the binding-protein-dependent transport system permease family.</text>
</comment>
<dbReference type="PANTHER" id="PTHR30193">
    <property type="entry name" value="ABC TRANSPORTER PERMEASE PROTEIN"/>
    <property type="match status" value="1"/>
</dbReference>
<reference evidence="10" key="1">
    <citation type="submission" date="2016-08" db="EMBL/GenBank/DDBJ databases">
        <authorList>
            <person name="Varghese N."/>
            <person name="Submissions Spin"/>
        </authorList>
    </citation>
    <scope>NUCLEOTIDE SEQUENCE [LARGE SCALE GENOMIC DNA]</scope>
    <source>
        <strain evidence="10">CCBAU 57015</strain>
    </source>
</reference>
<feature type="transmembrane region" description="Helical" evidence="7">
    <location>
        <begin position="12"/>
        <end position="33"/>
    </location>
</feature>
<protein>
    <submittedName>
        <fullName evidence="9">Raffinose/stachyose/melibiose transport system permease protein</fullName>
    </submittedName>
</protein>
<evidence type="ECO:0000313" key="9">
    <source>
        <dbReference type="EMBL" id="SCB10835.1"/>
    </source>
</evidence>
<dbReference type="EMBL" id="FMAC01000001">
    <property type="protein sequence ID" value="SCB10835.1"/>
    <property type="molecule type" value="Genomic_DNA"/>
</dbReference>
<evidence type="ECO:0000256" key="2">
    <source>
        <dbReference type="ARBA" id="ARBA00022448"/>
    </source>
</evidence>
<evidence type="ECO:0000259" key="8">
    <source>
        <dbReference type="PROSITE" id="PS50928"/>
    </source>
</evidence>
<dbReference type="InterPro" id="IPR051393">
    <property type="entry name" value="ABC_transporter_permease"/>
</dbReference>
<evidence type="ECO:0000313" key="10">
    <source>
        <dbReference type="Proteomes" id="UP000186228"/>
    </source>
</evidence>
<evidence type="ECO:0000256" key="5">
    <source>
        <dbReference type="ARBA" id="ARBA00022989"/>
    </source>
</evidence>
<keyword evidence="10" id="KW-1185">Reference proteome</keyword>
<dbReference type="RefSeq" id="WP_075851326.1">
    <property type="nucleotide sequence ID" value="NZ_FMAC01000001.1"/>
</dbReference>
<dbReference type="Proteomes" id="UP000186228">
    <property type="component" value="Unassembled WGS sequence"/>
</dbReference>
<evidence type="ECO:0000256" key="7">
    <source>
        <dbReference type="RuleBase" id="RU363032"/>
    </source>
</evidence>
<dbReference type="OrthoDB" id="7939379at2"/>
<dbReference type="AlphaFoldDB" id="A0A1C3U651"/>
<feature type="transmembrane region" description="Helical" evidence="7">
    <location>
        <begin position="268"/>
        <end position="290"/>
    </location>
</feature>
<dbReference type="InterPro" id="IPR035906">
    <property type="entry name" value="MetI-like_sf"/>
</dbReference>
<gene>
    <name evidence="9" type="ORF">GA0061100_101773</name>
</gene>
<proteinExistence type="inferred from homology"/>